<keyword evidence="2" id="KW-1185">Reference proteome</keyword>
<comment type="caution">
    <text evidence="1">The sequence shown here is derived from an EMBL/GenBank/DDBJ whole genome shotgun (WGS) entry which is preliminary data.</text>
</comment>
<organism evidence="1 2">
    <name type="scientific">Vibrio stylophorae</name>
    <dbReference type="NCBI Taxonomy" id="659351"/>
    <lineage>
        <taxon>Bacteria</taxon>
        <taxon>Pseudomonadati</taxon>
        <taxon>Pseudomonadota</taxon>
        <taxon>Gammaproteobacteria</taxon>
        <taxon>Vibrionales</taxon>
        <taxon>Vibrionaceae</taxon>
        <taxon>Vibrio</taxon>
    </lineage>
</organism>
<dbReference type="Proteomes" id="UP000838672">
    <property type="component" value="Unassembled WGS sequence"/>
</dbReference>
<name>A0ABM8ZXR5_9VIBR</name>
<evidence type="ECO:0000313" key="2">
    <source>
        <dbReference type="Proteomes" id="UP000838672"/>
    </source>
</evidence>
<reference evidence="1" key="1">
    <citation type="submission" date="2021-11" db="EMBL/GenBank/DDBJ databases">
        <authorList>
            <person name="Rodrigo-Torres L."/>
            <person name="Arahal R. D."/>
            <person name="Lucena T."/>
        </authorList>
    </citation>
    <scope>NUCLEOTIDE SEQUENCE</scope>
    <source>
        <strain evidence="1">CECT 7929</strain>
    </source>
</reference>
<accession>A0ABM8ZXR5</accession>
<dbReference type="RefSeq" id="WP_237468477.1">
    <property type="nucleotide sequence ID" value="NZ_CAKLDI010000002.1"/>
</dbReference>
<gene>
    <name evidence="1" type="ORF">VST7929_03121</name>
</gene>
<protein>
    <submittedName>
        <fullName evidence="1">Uncharacterized protein</fullName>
    </submittedName>
</protein>
<dbReference type="EMBL" id="CAKLDI010000002">
    <property type="protein sequence ID" value="CAH0535572.1"/>
    <property type="molecule type" value="Genomic_DNA"/>
</dbReference>
<proteinExistence type="predicted"/>
<sequence length="168" mass="19993">MRQFVNLPHNKQIQLQEMFPNILDLFYADQIESFELLSISVFDRWLTREETIQNIDHVTIENEKKYTQMLHTFSMSLYKSTECYLIKLIGRHKKRATFRKFVSDASASQLLMSTHHMISDRFRFYVALPEYQAIYVEGADFTHHLFFLDRNKLSGLIRLVKDSGLHIL</sequence>
<evidence type="ECO:0000313" key="1">
    <source>
        <dbReference type="EMBL" id="CAH0535572.1"/>
    </source>
</evidence>